<dbReference type="Proteomes" id="UP000005426">
    <property type="component" value="Unassembled WGS sequence"/>
</dbReference>
<dbReference type="EMBL" id="ABDG02000017">
    <property type="protein sequence ID" value="EHK48907.1"/>
    <property type="molecule type" value="Genomic_DNA"/>
</dbReference>
<feature type="signal peptide" evidence="1">
    <location>
        <begin position="1"/>
        <end position="16"/>
    </location>
</feature>
<evidence type="ECO:0000256" key="1">
    <source>
        <dbReference type="SAM" id="SignalP"/>
    </source>
</evidence>
<reference evidence="2 3" key="1">
    <citation type="journal article" date="2011" name="Genome Biol.">
        <title>Comparative genome sequence analysis underscores mycoparasitism as the ancestral life style of Trichoderma.</title>
        <authorList>
            <person name="Kubicek C.P."/>
            <person name="Herrera-Estrella A."/>
            <person name="Seidl-Seiboth V."/>
            <person name="Martinez D.A."/>
            <person name="Druzhinina I.S."/>
            <person name="Thon M."/>
            <person name="Zeilinger S."/>
            <person name="Casas-Flores S."/>
            <person name="Horwitz B.A."/>
            <person name="Mukherjee P.K."/>
            <person name="Mukherjee M."/>
            <person name="Kredics L."/>
            <person name="Alcaraz L.D."/>
            <person name="Aerts A."/>
            <person name="Antal Z."/>
            <person name="Atanasova L."/>
            <person name="Cervantes-Badillo M.G."/>
            <person name="Challacombe J."/>
            <person name="Chertkov O."/>
            <person name="McCluskey K."/>
            <person name="Coulpier F."/>
            <person name="Deshpande N."/>
            <person name="von Doehren H."/>
            <person name="Ebbole D.J."/>
            <person name="Esquivel-Naranjo E.U."/>
            <person name="Fekete E."/>
            <person name="Flipphi M."/>
            <person name="Glaser F."/>
            <person name="Gomez-Rodriguez E.Y."/>
            <person name="Gruber S."/>
            <person name="Han C."/>
            <person name="Henrissat B."/>
            <person name="Hermosa R."/>
            <person name="Hernandez-Onate M."/>
            <person name="Karaffa L."/>
            <person name="Kosti I."/>
            <person name="Le Crom S."/>
            <person name="Lindquist E."/>
            <person name="Lucas S."/>
            <person name="Luebeck M."/>
            <person name="Luebeck P.S."/>
            <person name="Margeot A."/>
            <person name="Metz B."/>
            <person name="Misra M."/>
            <person name="Nevalainen H."/>
            <person name="Omann M."/>
            <person name="Packer N."/>
            <person name="Perrone G."/>
            <person name="Uresti-Rivera E.E."/>
            <person name="Salamov A."/>
            <person name="Schmoll M."/>
            <person name="Seiboth B."/>
            <person name="Shapiro H."/>
            <person name="Sukno S."/>
            <person name="Tamayo-Ramos J.A."/>
            <person name="Tisch D."/>
            <person name="Wiest A."/>
            <person name="Wilkinson H.H."/>
            <person name="Zhang M."/>
            <person name="Coutinho P.M."/>
            <person name="Kenerley C.M."/>
            <person name="Monte E."/>
            <person name="Baker S.E."/>
            <person name="Grigoriev I.V."/>
        </authorList>
    </citation>
    <scope>NUCLEOTIDE SEQUENCE [LARGE SCALE GENOMIC DNA]</scope>
    <source>
        <strain evidence="3">ATCC 20476 / IMI 206040</strain>
    </source>
</reference>
<feature type="chain" id="PRO_5003524971" evidence="1">
    <location>
        <begin position="17"/>
        <end position="68"/>
    </location>
</feature>
<sequence>MRFVRITAFFLCWVTAFLTDRGKFYSFGFTALDPSIRPYLVSFTLRAMTLFERIYRKIRKGFEKAKRK</sequence>
<dbReference type="OrthoDB" id="10539820at2759"/>
<keyword evidence="1" id="KW-0732">Signal</keyword>
<protein>
    <submittedName>
        <fullName evidence="2">Uncharacterized protein</fullName>
    </submittedName>
</protein>
<comment type="caution">
    <text evidence="2">The sequence shown here is derived from an EMBL/GenBank/DDBJ whole genome shotgun (WGS) entry which is preliminary data.</text>
</comment>
<organism evidence="2 3">
    <name type="scientific">Hypocrea atroviridis (strain ATCC 20476 / IMI 206040)</name>
    <name type="common">Trichoderma atroviride</name>
    <dbReference type="NCBI Taxonomy" id="452589"/>
    <lineage>
        <taxon>Eukaryota</taxon>
        <taxon>Fungi</taxon>
        <taxon>Dikarya</taxon>
        <taxon>Ascomycota</taxon>
        <taxon>Pezizomycotina</taxon>
        <taxon>Sordariomycetes</taxon>
        <taxon>Hypocreomycetidae</taxon>
        <taxon>Hypocreales</taxon>
        <taxon>Hypocreaceae</taxon>
        <taxon>Trichoderma</taxon>
    </lineage>
</organism>
<gene>
    <name evidence="2" type="ORF">TRIATDRAFT_297666</name>
</gene>
<dbReference type="AlphaFoldDB" id="G9NJ30"/>
<evidence type="ECO:0000313" key="2">
    <source>
        <dbReference type="EMBL" id="EHK48907.1"/>
    </source>
</evidence>
<name>G9NJ30_HYPAI</name>
<keyword evidence="3" id="KW-1185">Reference proteome</keyword>
<proteinExistence type="predicted"/>
<evidence type="ECO:0000313" key="3">
    <source>
        <dbReference type="Proteomes" id="UP000005426"/>
    </source>
</evidence>
<dbReference type="HOGENOM" id="CLU_2794266_0_0_1"/>
<accession>G9NJ30</accession>